<dbReference type="Gene3D" id="2.60.120.260">
    <property type="entry name" value="Galactose-binding domain-like"/>
    <property type="match status" value="2"/>
</dbReference>
<keyword evidence="6" id="KW-1185">Reference proteome</keyword>
<dbReference type="InterPro" id="IPR015908">
    <property type="entry name" value="Allantoicase_dom"/>
</dbReference>
<dbReference type="PIRSF" id="PIRSF016516">
    <property type="entry name" value="Allantoicase"/>
    <property type="match status" value="1"/>
</dbReference>
<dbReference type="EMBL" id="BSFI01000002">
    <property type="protein sequence ID" value="GLK66765.1"/>
    <property type="molecule type" value="Genomic_DNA"/>
</dbReference>
<dbReference type="InterPro" id="IPR005164">
    <property type="entry name" value="Allantoicase"/>
</dbReference>
<feature type="region of interest" description="Disordered" evidence="3">
    <location>
        <begin position="1"/>
        <end position="23"/>
    </location>
</feature>
<dbReference type="Proteomes" id="UP001143372">
    <property type="component" value="Unassembled WGS sequence"/>
</dbReference>
<comment type="pathway">
    <text evidence="2">Nitrogen metabolism; (S)-allantoin degradation; (S)-ureidoglycolate from allantoate (aminidohydrolase route): step 1/1.</text>
</comment>
<dbReference type="AlphaFoldDB" id="A0A9W6IX45"/>
<accession>A0A9W6IX45</accession>
<comment type="catalytic activity">
    <reaction evidence="2">
        <text>allantoate + H2O = (S)-ureidoglycolate + urea</text>
        <dbReference type="Rhea" id="RHEA:11016"/>
        <dbReference type="ChEBI" id="CHEBI:15377"/>
        <dbReference type="ChEBI" id="CHEBI:16199"/>
        <dbReference type="ChEBI" id="CHEBI:17536"/>
        <dbReference type="ChEBI" id="CHEBI:57296"/>
        <dbReference type="EC" id="3.5.3.4"/>
    </reaction>
</comment>
<comment type="caution">
    <text evidence="5">The sequence shown here is derived from an EMBL/GenBank/DDBJ whole genome shotgun (WGS) entry which is preliminary data.</text>
</comment>
<keyword evidence="2" id="KW-0378">Hydrolase</keyword>
<dbReference type="PANTHER" id="PTHR12045">
    <property type="entry name" value="ALLANTOICASE"/>
    <property type="match status" value="1"/>
</dbReference>
<dbReference type="InterPro" id="IPR008979">
    <property type="entry name" value="Galactose-bd-like_sf"/>
</dbReference>
<reference evidence="5" key="1">
    <citation type="journal article" date="2014" name="Int. J. Syst. Evol. Microbiol.">
        <title>Complete genome sequence of Corynebacterium casei LMG S-19264T (=DSM 44701T), isolated from a smear-ripened cheese.</title>
        <authorList>
            <consortium name="US DOE Joint Genome Institute (JGI-PGF)"/>
            <person name="Walter F."/>
            <person name="Albersmeier A."/>
            <person name="Kalinowski J."/>
            <person name="Ruckert C."/>
        </authorList>
    </citation>
    <scope>NUCLEOTIDE SEQUENCE</scope>
    <source>
        <strain evidence="5">VKM B-2347</strain>
    </source>
</reference>
<feature type="domain" description="Allantoicase" evidence="4">
    <location>
        <begin position="39"/>
        <end position="184"/>
    </location>
</feature>
<name>A0A9W6IX45_9HYPH</name>
<dbReference type="Pfam" id="PF03561">
    <property type="entry name" value="Allantoicase"/>
    <property type="match status" value="2"/>
</dbReference>
<dbReference type="HAMAP" id="MF_00813">
    <property type="entry name" value="Allantoicase"/>
    <property type="match status" value="1"/>
</dbReference>
<proteinExistence type="inferred from homology"/>
<sequence length="351" mass="38709">MAPSSIRETQSPEATPMHRDPDAPDFVHDYVNLASPLLGSTAELASDEFFAPKERLLQDAAPVFLPDEFDANGKWMDGWETRRRRSGGNDWCLIRLGVPGVVKGVDIDTSHFTGNYPPAASIEGLYSDTAPDADAGARWRPLVRATPLKGNAHRYEAVTENDPVNWLRLQIFPDGGIARLRVHGIPFREWTAQERAGEVELSAAKNGGRIIAYNDAHYGAVLRLLSEGRGVNMGDGWETRRRREPGNDWIIVALASPGAVERIEVDTAHFKGNFPDSCSIQAARVEHGARGSLITQSMFWPELLPSKKLQADHIHMFGGEDVAKLGPISHVRFNIFPDGGVSRLRLFGTLM</sequence>
<comment type="similarity">
    <text evidence="1 2">Belongs to the allantoicase family.</text>
</comment>
<evidence type="ECO:0000313" key="5">
    <source>
        <dbReference type="EMBL" id="GLK66765.1"/>
    </source>
</evidence>
<evidence type="ECO:0000259" key="4">
    <source>
        <dbReference type="Pfam" id="PF03561"/>
    </source>
</evidence>
<dbReference type="NCBIfam" id="TIGR02961">
    <property type="entry name" value="allantoicase"/>
    <property type="match status" value="1"/>
</dbReference>
<dbReference type="GO" id="GO:0006144">
    <property type="term" value="P:purine nucleobase metabolic process"/>
    <property type="evidence" value="ECO:0007669"/>
    <property type="project" value="UniProtKB-KW"/>
</dbReference>
<evidence type="ECO:0000256" key="2">
    <source>
        <dbReference type="HAMAP-Rule" id="MF_00813"/>
    </source>
</evidence>
<dbReference type="GO" id="GO:0000256">
    <property type="term" value="P:allantoin catabolic process"/>
    <property type="evidence" value="ECO:0007669"/>
    <property type="project" value="UniProtKB-UniRule"/>
</dbReference>
<organism evidence="5 6">
    <name type="scientific">Hansschlegelia plantiphila</name>
    <dbReference type="NCBI Taxonomy" id="374655"/>
    <lineage>
        <taxon>Bacteria</taxon>
        <taxon>Pseudomonadati</taxon>
        <taxon>Pseudomonadota</taxon>
        <taxon>Alphaproteobacteria</taxon>
        <taxon>Hyphomicrobiales</taxon>
        <taxon>Methylopilaceae</taxon>
        <taxon>Hansschlegelia</taxon>
    </lineage>
</organism>
<reference evidence="5" key="2">
    <citation type="submission" date="2023-01" db="EMBL/GenBank/DDBJ databases">
        <authorList>
            <person name="Sun Q."/>
            <person name="Evtushenko L."/>
        </authorList>
    </citation>
    <scope>NUCLEOTIDE SEQUENCE</scope>
    <source>
        <strain evidence="5">VKM B-2347</strain>
    </source>
</reference>
<feature type="compositionally biased region" description="Polar residues" evidence="3">
    <location>
        <begin position="1"/>
        <end position="13"/>
    </location>
</feature>
<gene>
    <name evidence="5" type="primary">alc1</name>
    <name evidence="2" type="synonym">alc</name>
    <name evidence="5" type="ORF">GCM10008179_04030</name>
</gene>
<dbReference type="EC" id="3.5.3.4" evidence="2"/>
<keyword evidence="2" id="KW-0659">Purine metabolism</keyword>
<feature type="domain" description="Allantoicase" evidence="4">
    <location>
        <begin position="207"/>
        <end position="349"/>
    </location>
</feature>
<protein>
    <recommendedName>
        <fullName evidence="2">Probable allantoicase</fullName>
        <ecNumber evidence="2">3.5.3.4</ecNumber>
    </recommendedName>
    <alternativeName>
        <fullName evidence="2">Allantoate amidinohydrolase</fullName>
    </alternativeName>
</protein>
<dbReference type="GO" id="GO:0004037">
    <property type="term" value="F:allantoicase activity"/>
    <property type="evidence" value="ECO:0007669"/>
    <property type="project" value="UniProtKB-UniRule"/>
</dbReference>
<dbReference type="SUPFAM" id="SSF49785">
    <property type="entry name" value="Galactose-binding domain-like"/>
    <property type="match status" value="2"/>
</dbReference>
<evidence type="ECO:0000313" key="6">
    <source>
        <dbReference type="Proteomes" id="UP001143372"/>
    </source>
</evidence>
<dbReference type="PANTHER" id="PTHR12045:SF3">
    <property type="entry name" value="INACTIVE ALLANTOICASE-RELATED"/>
    <property type="match status" value="1"/>
</dbReference>
<evidence type="ECO:0000256" key="3">
    <source>
        <dbReference type="SAM" id="MobiDB-lite"/>
    </source>
</evidence>
<evidence type="ECO:0000256" key="1">
    <source>
        <dbReference type="ARBA" id="ARBA00009242"/>
    </source>
</evidence>